<dbReference type="SMR" id="A0A1L6ZNG9"/>
<accession>A0A1L6ZNG9</accession>
<evidence type="ECO:0000313" key="8">
    <source>
        <dbReference type="Proteomes" id="UP000185426"/>
    </source>
</evidence>
<dbReference type="InterPro" id="IPR009086">
    <property type="entry name" value="Bacteriocin_AS48"/>
</dbReference>
<dbReference type="EMBL" id="CP015607">
    <property type="protein sequence ID" value="APT48040.1"/>
    <property type="molecule type" value="Genomic_DNA"/>
</dbReference>
<feature type="transmembrane region" description="Helical" evidence="6">
    <location>
        <begin position="62"/>
        <end position="84"/>
    </location>
</feature>
<keyword evidence="9" id="KW-0002">3D-structure</keyword>
<sequence>MTETKNELKLHVLFGALAVGFLMLALFSFSLQMLPVADLAKEFGIPGSVAAVVLNVVEAGGAVTTIVSILTAVGSGGLSLIAAAGKETIRQYLKNEIKKKGRKAVIAW</sequence>
<dbReference type="InterPro" id="IPR020038">
    <property type="entry name" value="Circ_bacteriocin"/>
</dbReference>
<dbReference type="GO" id="GO:0031640">
    <property type="term" value="P:killing of cells of another organism"/>
    <property type="evidence" value="ECO:0007669"/>
    <property type="project" value="UniProtKB-KW"/>
</dbReference>
<evidence type="ECO:0000256" key="2">
    <source>
        <dbReference type="ARBA" id="ARBA00022525"/>
    </source>
</evidence>
<dbReference type="Pfam" id="PF09221">
    <property type="entry name" value="Bacteriocin_IId"/>
    <property type="match status" value="1"/>
</dbReference>
<evidence type="ECO:0000256" key="3">
    <source>
        <dbReference type="ARBA" id="ARBA00022529"/>
    </source>
</evidence>
<dbReference type="PDB" id="6O8J">
    <property type="method" value="NMR"/>
    <property type="chains" value="X=84-108"/>
</dbReference>
<reference evidence="9" key="2">
    <citation type="journal article" date="2020" name="ACS Pharmacol. Transl. Sci.">
        <title>Synthetic Antimicrobial Peptide Tuning Permits Membrane Disruption and Interpeptide Synergy.</title>
        <authorList>
            <person name="Fields F.R."/>
            <person name="Manzo G."/>
            <person name="Hind C.K."/>
            <person name="Janardhanan J."/>
            <person name="Foik I.P."/>
            <person name="Carmo Silva P.D."/>
            <person name="Balsara R.D."/>
            <person name="Clifford M."/>
            <person name="Vu H.M."/>
            <person name="Ross J.N."/>
            <person name="Kalwajtys V.R."/>
            <person name="Gonzalez A.J."/>
            <person name="Bui T.T."/>
            <person name="Ploplis V.A."/>
            <person name="Castellino F.J."/>
            <person name="Siryaporn A."/>
            <person name="Chang M."/>
            <person name="Sutton J.M."/>
            <person name="Mason A.J."/>
            <person name="Lee S."/>
        </authorList>
    </citation>
    <scope>STRUCTURE BY NMR OF 84-108</scope>
</reference>
<evidence type="ECO:0007829" key="9">
    <source>
        <dbReference type="PDB" id="6O8J"/>
    </source>
</evidence>
<name>A0A1L6ZNG9_BACIA</name>
<dbReference type="GO" id="GO:0005576">
    <property type="term" value="C:extracellular region"/>
    <property type="evidence" value="ECO:0007669"/>
    <property type="project" value="UniProtKB-SubCell"/>
</dbReference>
<evidence type="ECO:0000256" key="5">
    <source>
        <dbReference type="ARBA" id="ARBA00023048"/>
    </source>
</evidence>
<dbReference type="Gene3D" id="1.20.225.10">
    <property type="entry name" value="Bacteriocin AS-48"/>
    <property type="match status" value="1"/>
</dbReference>
<keyword evidence="4" id="KW-0044">Antibiotic</keyword>
<evidence type="ECO:0000256" key="1">
    <source>
        <dbReference type="ARBA" id="ARBA00004613"/>
    </source>
</evidence>
<keyword evidence="6" id="KW-1133">Transmembrane helix</keyword>
<protein>
    <recommendedName>
        <fullName evidence="10">Circular bacteriocin, circularin A/uberolysin family</fullName>
    </recommendedName>
</protein>
<evidence type="ECO:0000256" key="6">
    <source>
        <dbReference type="SAM" id="Phobius"/>
    </source>
</evidence>
<dbReference type="AlphaFoldDB" id="A0A1L6ZNG9"/>
<comment type="subcellular location">
    <subcellularLocation>
        <location evidence="1">Secreted</location>
    </subcellularLocation>
</comment>
<organism evidence="7 8">
    <name type="scientific">Bacillus safensis</name>
    <dbReference type="NCBI Taxonomy" id="561879"/>
    <lineage>
        <taxon>Bacteria</taxon>
        <taxon>Bacillati</taxon>
        <taxon>Bacillota</taxon>
        <taxon>Bacilli</taxon>
        <taxon>Bacillales</taxon>
        <taxon>Bacillaceae</taxon>
        <taxon>Bacillus</taxon>
    </lineage>
</organism>
<keyword evidence="3" id="KW-0929">Antimicrobial</keyword>
<evidence type="ECO:0000256" key="4">
    <source>
        <dbReference type="ARBA" id="ARBA00023022"/>
    </source>
</evidence>
<dbReference type="RefSeq" id="WP_075623557.1">
    <property type="nucleotide sequence ID" value="NZ_CP015607.1"/>
</dbReference>
<evidence type="ECO:0000313" key="7">
    <source>
        <dbReference type="EMBL" id="APT48040.1"/>
    </source>
</evidence>
<keyword evidence="6" id="KW-0472">Membrane</keyword>
<evidence type="ECO:0008006" key="10">
    <source>
        <dbReference type="Google" id="ProtNLM"/>
    </source>
</evidence>
<keyword evidence="2" id="KW-0964">Secreted</keyword>
<keyword evidence="5" id="KW-0078">Bacteriocin</keyword>
<dbReference type="Proteomes" id="UP000185426">
    <property type="component" value="Chromosome"/>
</dbReference>
<dbReference type="GO" id="GO:0042742">
    <property type="term" value="P:defense response to bacterium"/>
    <property type="evidence" value="ECO:0007669"/>
    <property type="project" value="UniProtKB-KW"/>
</dbReference>
<gene>
    <name evidence="7" type="ORF">BSA145_20505</name>
</gene>
<reference evidence="7 8" key="1">
    <citation type="submission" date="2016-05" db="EMBL/GenBank/DDBJ databases">
        <title>Complete Genome and Methylome Analysis of Psychrotrophic Bacterial Isolates from Antarctic Lake Untersee.</title>
        <authorList>
            <person name="Fomenkov A."/>
            <person name="Akimov V.N."/>
            <person name="Vasilyeva L.V."/>
            <person name="Andersen D."/>
            <person name="Vincze T."/>
            <person name="Roberts R.J."/>
        </authorList>
    </citation>
    <scope>NUCLEOTIDE SEQUENCE [LARGE SCALE GENOMIC DNA]</scope>
    <source>
        <strain evidence="7 8">U14-5</strain>
    </source>
</reference>
<dbReference type="NCBIfam" id="TIGR03651">
    <property type="entry name" value="circ_ocin_uber"/>
    <property type="match status" value="1"/>
</dbReference>
<dbReference type="SUPFAM" id="SSF47869">
    <property type="entry name" value="Bacteriocin AS-48"/>
    <property type="match status" value="1"/>
</dbReference>
<proteinExistence type="evidence at protein level"/>
<keyword evidence="6" id="KW-0812">Transmembrane</keyword>
<feature type="transmembrane region" description="Helical" evidence="6">
    <location>
        <begin position="12"/>
        <end position="34"/>
    </location>
</feature>
<dbReference type="BMRB" id="A0A1L6ZNG9"/>